<comment type="caution">
    <text evidence="1">The sequence shown here is derived from an EMBL/GenBank/DDBJ whole genome shotgun (WGS) entry which is preliminary data.</text>
</comment>
<protein>
    <submittedName>
        <fullName evidence="1">Uncharacterized protein</fullName>
    </submittedName>
</protein>
<dbReference type="CDD" id="cd20694">
    <property type="entry name" value="CdiI_Ct-like"/>
    <property type="match status" value="1"/>
</dbReference>
<accession>A0A919XYC0</accession>
<dbReference type="EMBL" id="BORS01000004">
    <property type="protein sequence ID" value="GIO41571.1"/>
    <property type="molecule type" value="Genomic_DNA"/>
</dbReference>
<proteinExistence type="predicted"/>
<evidence type="ECO:0000313" key="2">
    <source>
        <dbReference type="Proteomes" id="UP000678895"/>
    </source>
</evidence>
<organism evidence="1 2">
    <name type="scientific">Paenibacillus apis</name>
    <dbReference type="NCBI Taxonomy" id="1792174"/>
    <lineage>
        <taxon>Bacteria</taxon>
        <taxon>Bacillati</taxon>
        <taxon>Bacillota</taxon>
        <taxon>Bacilli</taxon>
        <taxon>Bacillales</taxon>
        <taxon>Paenibacillaceae</taxon>
        <taxon>Paenibacillus</taxon>
    </lineage>
</organism>
<sequence length="121" mass="14440">MERIYKHIEEYSDQEIEEMLERQEVEELMYLSLSVGMYHHNWKFAQDICLRLAQHENPIVRSNAIMGIAHVARTKRKLDKRLVKPIVLKELRENKENKGTILDAISDINLFLKWNLAKKHN</sequence>
<evidence type="ECO:0000313" key="1">
    <source>
        <dbReference type="EMBL" id="GIO41571.1"/>
    </source>
</evidence>
<name>A0A919XYC0_9BACL</name>
<dbReference type="AlphaFoldDB" id="A0A919XYC0"/>
<gene>
    <name evidence="1" type="ORF">J41TS4_13290</name>
</gene>
<keyword evidence="2" id="KW-1185">Reference proteome</keyword>
<dbReference type="Proteomes" id="UP000678895">
    <property type="component" value="Unassembled WGS sequence"/>
</dbReference>
<reference evidence="1" key="1">
    <citation type="submission" date="2021-03" db="EMBL/GenBank/DDBJ databases">
        <title>Antimicrobial resistance genes in bacteria isolated from Japanese honey, and their potential for conferring macrolide and lincosamide resistance in the American foulbrood pathogen Paenibacillus larvae.</title>
        <authorList>
            <person name="Okamoto M."/>
            <person name="Kumagai M."/>
            <person name="Kanamori H."/>
            <person name="Takamatsu D."/>
        </authorList>
    </citation>
    <scope>NUCLEOTIDE SEQUENCE</scope>
    <source>
        <strain evidence="1">J41TS4</strain>
    </source>
</reference>
<dbReference type="InterPro" id="IPR049796">
    <property type="entry name" value="CdiI_Ct-like"/>
</dbReference>